<dbReference type="AlphaFoldDB" id="A0A3S4E2X1"/>
<evidence type="ECO:0000313" key="2">
    <source>
        <dbReference type="EMBL" id="VDZ60735.1"/>
    </source>
</evidence>
<dbReference type="EMBL" id="LR134117">
    <property type="protein sequence ID" value="VDZ60735.1"/>
    <property type="molecule type" value="Genomic_DNA"/>
</dbReference>
<sequence length="74" mass="8301">MSYKRKVWLGVLLFCTLCWLAVIQGVHTLSERLLQHSAQQSDQMAKASISPHAKNPHAIATNSMRNNAHFDVKA</sequence>
<evidence type="ECO:0000313" key="3">
    <source>
        <dbReference type="Proteomes" id="UP000281391"/>
    </source>
</evidence>
<name>A0A3S4E2X1_SEROD</name>
<evidence type="ECO:0000256" key="1">
    <source>
        <dbReference type="SAM" id="MobiDB-lite"/>
    </source>
</evidence>
<protein>
    <submittedName>
        <fullName evidence="2">Uncharacterized protein</fullName>
    </submittedName>
</protein>
<feature type="region of interest" description="Disordered" evidence="1">
    <location>
        <begin position="44"/>
        <end position="74"/>
    </location>
</feature>
<dbReference type="RefSeq" id="WP_004960835.1">
    <property type="nucleotide sequence ID" value="NZ_JAQMZQ010000006.1"/>
</dbReference>
<reference evidence="2 3" key="1">
    <citation type="submission" date="2018-12" db="EMBL/GenBank/DDBJ databases">
        <authorList>
            <consortium name="Pathogen Informatics"/>
        </authorList>
    </citation>
    <scope>NUCLEOTIDE SEQUENCE [LARGE SCALE GENOMIC DNA]</scope>
    <source>
        <strain evidence="2 3">NCTC11214</strain>
    </source>
</reference>
<accession>A0A3S4E2X1</accession>
<dbReference type="Proteomes" id="UP000281391">
    <property type="component" value="Chromosome"/>
</dbReference>
<gene>
    <name evidence="2" type="ORF">NCTC11214_03513</name>
</gene>
<organism evidence="2 3">
    <name type="scientific">Serratia odorifera</name>
    <dbReference type="NCBI Taxonomy" id="618"/>
    <lineage>
        <taxon>Bacteria</taxon>
        <taxon>Pseudomonadati</taxon>
        <taxon>Pseudomonadota</taxon>
        <taxon>Gammaproteobacteria</taxon>
        <taxon>Enterobacterales</taxon>
        <taxon>Yersiniaceae</taxon>
        <taxon>Serratia</taxon>
    </lineage>
</organism>
<dbReference type="KEGG" id="sof:NCTC11214_03513"/>
<proteinExistence type="predicted"/>